<organism evidence="1 2">
    <name type="scientific">Acorus calamus</name>
    <name type="common">Sweet flag</name>
    <dbReference type="NCBI Taxonomy" id="4465"/>
    <lineage>
        <taxon>Eukaryota</taxon>
        <taxon>Viridiplantae</taxon>
        <taxon>Streptophyta</taxon>
        <taxon>Embryophyta</taxon>
        <taxon>Tracheophyta</taxon>
        <taxon>Spermatophyta</taxon>
        <taxon>Magnoliopsida</taxon>
        <taxon>Liliopsida</taxon>
        <taxon>Acoraceae</taxon>
        <taxon>Acorus</taxon>
    </lineage>
</organism>
<dbReference type="AlphaFoldDB" id="A0AAV9C178"/>
<sequence length="59" mass="6740">MKRGRGLEKMEEDQMNRQPDLELPLKIVQMLDIIPRGTSSTLRDILSTIFNDAIGRNLA</sequence>
<dbReference type="EMBL" id="JAUJYO010000022">
    <property type="protein sequence ID" value="KAK1282477.1"/>
    <property type="molecule type" value="Genomic_DNA"/>
</dbReference>
<dbReference type="Proteomes" id="UP001180020">
    <property type="component" value="Unassembled WGS sequence"/>
</dbReference>
<reference evidence="1" key="2">
    <citation type="submission" date="2023-06" db="EMBL/GenBank/DDBJ databases">
        <authorList>
            <person name="Ma L."/>
            <person name="Liu K.-W."/>
            <person name="Li Z."/>
            <person name="Hsiao Y.-Y."/>
            <person name="Qi Y."/>
            <person name="Fu T."/>
            <person name="Tang G."/>
            <person name="Zhang D."/>
            <person name="Sun W.-H."/>
            <person name="Liu D.-K."/>
            <person name="Li Y."/>
            <person name="Chen G.-Z."/>
            <person name="Liu X.-D."/>
            <person name="Liao X.-Y."/>
            <person name="Jiang Y.-T."/>
            <person name="Yu X."/>
            <person name="Hao Y."/>
            <person name="Huang J."/>
            <person name="Zhao X.-W."/>
            <person name="Ke S."/>
            <person name="Chen Y.-Y."/>
            <person name="Wu W.-L."/>
            <person name="Hsu J.-L."/>
            <person name="Lin Y.-F."/>
            <person name="Huang M.-D."/>
            <person name="Li C.-Y."/>
            <person name="Huang L."/>
            <person name="Wang Z.-W."/>
            <person name="Zhao X."/>
            <person name="Zhong W.-Y."/>
            <person name="Peng D.-H."/>
            <person name="Ahmad S."/>
            <person name="Lan S."/>
            <person name="Zhang J.-S."/>
            <person name="Tsai W.-C."/>
            <person name="Van De Peer Y."/>
            <person name="Liu Z.-J."/>
        </authorList>
    </citation>
    <scope>NUCLEOTIDE SEQUENCE</scope>
    <source>
        <strain evidence="1">CP</strain>
        <tissue evidence="1">Leaves</tissue>
    </source>
</reference>
<comment type="caution">
    <text evidence="1">The sequence shown here is derived from an EMBL/GenBank/DDBJ whole genome shotgun (WGS) entry which is preliminary data.</text>
</comment>
<accession>A0AAV9C178</accession>
<proteinExistence type="predicted"/>
<evidence type="ECO:0000313" key="1">
    <source>
        <dbReference type="EMBL" id="KAK1282477.1"/>
    </source>
</evidence>
<keyword evidence="2" id="KW-1185">Reference proteome</keyword>
<protein>
    <submittedName>
        <fullName evidence="1">Uncharacterized protein</fullName>
    </submittedName>
</protein>
<evidence type="ECO:0000313" key="2">
    <source>
        <dbReference type="Proteomes" id="UP001180020"/>
    </source>
</evidence>
<reference evidence="1" key="1">
    <citation type="journal article" date="2023" name="Nat. Commun.">
        <title>Diploid and tetraploid genomes of Acorus and the evolution of monocots.</title>
        <authorList>
            <person name="Ma L."/>
            <person name="Liu K.W."/>
            <person name="Li Z."/>
            <person name="Hsiao Y.Y."/>
            <person name="Qi Y."/>
            <person name="Fu T."/>
            <person name="Tang G.D."/>
            <person name="Zhang D."/>
            <person name="Sun W.H."/>
            <person name="Liu D.K."/>
            <person name="Li Y."/>
            <person name="Chen G.Z."/>
            <person name="Liu X.D."/>
            <person name="Liao X.Y."/>
            <person name="Jiang Y.T."/>
            <person name="Yu X."/>
            <person name="Hao Y."/>
            <person name="Huang J."/>
            <person name="Zhao X.W."/>
            <person name="Ke S."/>
            <person name="Chen Y.Y."/>
            <person name="Wu W.L."/>
            <person name="Hsu J.L."/>
            <person name="Lin Y.F."/>
            <person name="Huang M.D."/>
            <person name="Li C.Y."/>
            <person name="Huang L."/>
            <person name="Wang Z.W."/>
            <person name="Zhao X."/>
            <person name="Zhong W.Y."/>
            <person name="Peng D.H."/>
            <person name="Ahmad S."/>
            <person name="Lan S."/>
            <person name="Zhang J.S."/>
            <person name="Tsai W.C."/>
            <person name="Van de Peer Y."/>
            <person name="Liu Z.J."/>
        </authorList>
    </citation>
    <scope>NUCLEOTIDE SEQUENCE</scope>
    <source>
        <strain evidence="1">CP</strain>
    </source>
</reference>
<name>A0AAV9C178_ACOCL</name>
<gene>
    <name evidence="1" type="ORF">QJS10_CPB22g01065</name>
</gene>